<feature type="compositionally biased region" description="Basic and acidic residues" evidence="4">
    <location>
        <begin position="12"/>
        <end position="22"/>
    </location>
</feature>
<dbReference type="SUPFAM" id="SSF55781">
    <property type="entry name" value="GAF domain-like"/>
    <property type="match status" value="1"/>
</dbReference>
<dbReference type="Gene3D" id="3.30.450.40">
    <property type="match status" value="1"/>
</dbReference>
<evidence type="ECO:0000259" key="6">
    <source>
        <dbReference type="PROSITE" id="PS51078"/>
    </source>
</evidence>
<feature type="domain" description="IclR-ED" evidence="6">
    <location>
        <begin position="80"/>
        <end position="271"/>
    </location>
</feature>
<dbReference type="InterPro" id="IPR005471">
    <property type="entry name" value="Tscrpt_reg_IclR_N"/>
</dbReference>
<dbReference type="PANTHER" id="PTHR30136:SF35">
    <property type="entry name" value="HTH-TYPE TRANSCRIPTIONAL REGULATOR RV1719"/>
    <property type="match status" value="1"/>
</dbReference>
<dbReference type="PANTHER" id="PTHR30136">
    <property type="entry name" value="HELIX-TURN-HELIX TRANSCRIPTIONAL REGULATOR, ICLR FAMILY"/>
    <property type="match status" value="1"/>
</dbReference>
<evidence type="ECO:0000256" key="4">
    <source>
        <dbReference type="SAM" id="MobiDB-lite"/>
    </source>
</evidence>
<dbReference type="PROSITE" id="PS51077">
    <property type="entry name" value="HTH_ICLR"/>
    <property type="match status" value="1"/>
</dbReference>
<keyword evidence="2" id="KW-0238">DNA-binding</keyword>
<evidence type="ECO:0000313" key="8">
    <source>
        <dbReference type="Proteomes" id="UP001054892"/>
    </source>
</evidence>
<sequence length="271" mass="30409">MQESGVTSAGEGEARMRSREESGTVRSVERALAIVELLGEHDSLGLEELHYLTGLPKATVSRLLHTLLEQGWLYRGLCDRRYRLSAQRLFGDPDQRFARQLVERASPLLSALAERTGLVADLSFFDGDDLHVVESAVPEVLRRRYPSNRLVVGLKASLADSAMGRACLATLGDEELQRLARRHALPDETLRLAHRQTHDQGFGERIEGSWEYSVRLPFLIRAVALPVHRQGRLVGSVALHWPRDQDSVERVSRRHLDDLAEAVDDLQRSLG</sequence>
<proteinExistence type="predicted"/>
<evidence type="ECO:0000313" key="7">
    <source>
        <dbReference type="EMBL" id="GJN55301.1"/>
    </source>
</evidence>
<dbReference type="EMBL" id="BQKM01000017">
    <property type="protein sequence ID" value="GJN55301.1"/>
    <property type="molecule type" value="Genomic_DNA"/>
</dbReference>
<dbReference type="SMART" id="SM00346">
    <property type="entry name" value="HTH_ICLR"/>
    <property type="match status" value="1"/>
</dbReference>
<keyword evidence="3" id="KW-0804">Transcription</keyword>
<feature type="region of interest" description="Disordered" evidence="4">
    <location>
        <begin position="1"/>
        <end position="22"/>
    </location>
</feature>
<keyword evidence="1" id="KW-0805">Transcription regulation</keyword>
<evidence type="ECO:0000256" key="1">
    <source>
        <dbReference type="ARBA" id="ARBA00023015"/>
    </source>
</evidence>
<evidence type="ECO:0000256" key="2">
    <source>
        <dbReference type="ARBA" id="ARBA00023125"/>
    </source>
</evidence>
<dbReference type="Proteomes" id="UP001054892">
    <property type="component" value="Unassembled WGS sequence"/>
</dbReference>
<comment type="caution">
    <text evidence="7">The sequence shown here is derived from an EMBL/GenBank/DDBJ whole genome shotgun (WGS) entry which is preliminary data.</text>
</comment>
<keyword evidence="8" id="KW-1185">Reference proteome</keyword>
<accession>A0ABQ4W799</accession>
<dbReference type="SUPFAM" id="SSF46785">
    <property type="entry name" value="Winged helix' DNA-binding domain"/>
    <property type="match status" value="1"/>
</dbReference>
<protein>
    <submittedName>
        <fullName evidence="7">Transcriptional regulator</fullName>
    </submittedName>
</protein>
<dbReference type="InterPro" id="IPR014757">
    <property type="entry name" value="Tscrpt_reg_IclR_C"/>
</dbReference>
<organism evidence="7 8">
    <name type="scientific">Pseudomonas tohonis</name>
    <dbReference type="NCBI Taxonomy" id="2725477"/>
    <lineage>
        <taxon>Bacteria</taxon>
        <taxon>Pseudomonadati</taxon>
        <taxon>Pseudomonadota</taxon>
        <taxon>Gammaproteobacteria</taxon>
        <taxon>Pseudomonadales</taxon>
        <taxon>Pseudomonadaceae</taxon>
        <taxon>Pseudomonas</taxon>
    </lineage>
</organism>
<feature type="domain" description="HTH iclR-type" evidence="5">
    <location>
        <begin position="25"/>
        <end position="86"/>
    </location>
</feature>
<dbReference type="InterPro" id="IPR036390">
    <property type="entry name" value="WH_DNA-bd_sf"/>
</dbReference>
<evidence type="ECO:0000256" key="3">
    <source>
        <dbReference type="ARBA" id="ARBA00023163"/>
    </source>
</evidence>
<dbReference type="InterPro" id="IPR036388">
    <property type="entry name" value="WH-like_DNA-bd_sf"/>
</dbReference>
<dbReference type="Pfam" id="PF09339">
    <property type="entry name" value="HTH_IclR"/>
    <property type="match status" value="1"/>
</dbReference>
<dbReference type="InterPro" id="IPR050707">
    <property type="entry name" value="HTH_MetabolicPath_Reg"/>
</dbReference>
<dbReference type="PROSITE" id="PS51078">
    <property type="entry name" value="ICLR_ED"/>
    <property type="match status" value="1"/>
</dbReference>
<dbReference type="Gene3D" id="1.10.10.10">
    <property type="entry name" value="Winged helix-like DNA-binding domain superfamily/Winged helix DNA-binding domain"/>
    <property type="match status" value="1"/>
</dbReference>
<gene>
    <name evidence="7" type="ORF">TUM20286_50530</name>
</gene>
<name>A0ABQ4W799_9PSED</name>
<evidence type="ECO:0000259" key="5">
    <source>
        <dbReference type="PROSITE" id="PS51077"/>
    </source>
</evidence>
<dbReference type="InterPro" id="IPR029016">
    <property type="entry name" value="GAF-like_dom_sf"/>
</dbReference>
<dbReference type="Pfam" id="PF01614">
    <property type="entry name" value="IclR_C"/>
    <property type="match status" value="1"/>
</dbReference>
<reference evidence="7 8" key="1">
    <citation type="submission" date="2021-12" db="EMBL/GenBank/DDBJ databases">
        <title>Characterization of novel class B3 metallo-beta-lactamase from novel Pseudomonas species.</title>
        <authorList>
            <person name="Yamada K."/>
            <person name="Aoki K."/>
            <person name="Ishii Y."/>
        </authorList>
    </citation>
    <scope>NUCLEOTIDE SEQUENCE [LARGE SCALE GENOMIC DNA]</scope>
    <source>
        <strain evidence="7 8">TUM20286</strain>
    </source>
</reference>